<evidence type="ECO:0000256" key="3">
    <source>
        <dbReference type="ARBA" id="ARBA00022603"/>
    </source>
</evidence>
<dbReference type="PANTHER" id="PTHR43182">
    <property type="entry name" value="COBALT-PRECORRIN-6B C(15)-METHYLTRANSFERASE (DECARBOXYLATING)"/>
    <property type="match status" value="1"/>
</dbReference>
<evidence type="ECO:0000256" key="2">
    <source>
        <dbReference type="ARBA" id="ARBA00022573"/>
    </source>
</evidence>
<evidence type="ECO:0000313" key="7">
    <source>
        <dbReference type="EMBL" id="MBC5729350.1"/>
    </source>
</evidence>
<name>A0ABR7HPA8_9FIRM</name>
<dbReference type="InterPro" id="IPR014008">
    <property type="entry name" value="Cbl_synth_MTase_CbiT"/>
</dbReference>
<gene>
    <name evidence="7" type="primary">cbiE</name>
    <name evidence="7" type="ORF">H8S34_00680</name>
</gene>
<dbReference type="Gene3D" id="3.30.950.10">
    <property type="entry name" value="Methyltransferase, Cobalt-precorrin-4 Transmethylase, Domain 2"/>
    <property type="match status" value="1"/>
</dbReference>
<dbReference type="InterPro" id="IPR000878">
    <property type="entry name" value="4pyrrol_Mease"/>
</dbReference>
<dbReference type="InterPro" id="IPR035996">
    <property type="entry name" value="4pyrrol_Methylase_sf"/>
</dbReference>
<dbReference type="Proteomes" id="UP000660021">
    <property type="component" value="Unassembled WGS sequence"/>
</dbReference>
<dbReference type="InterPro" id="IPR006365">
    <property type="entry name" value="Cbl_synth_CobL"/>
</dbReference>
<dbReference type="InterPro" id="IPR012818">
    <property type="entry name" value="CbiE"/>
</dbReference>
<proteinExistence type="predicted"/>
<protein>
    <submittedName>
        <fullName evidence="7">Precorrin-6y C5,15-methyltransferase (Decarboxylating) subunit CbiE</fullName>
    </submittedName>
</protein>
<dbReference type="NCBIfam" id="TIGR02469">
    <property type="entry name" value="CbiT"/>
    <property type="match status" value="1"/>
</dbReference>
<keyword evidence="2" id="KW-0169">Cobalamin biosynthesis</keyword>
<dbReference type="InterPro" id="IPR014776">
    <property type="entry name" value="4pyrrole_Mease_sub2"/>
</dbReference>
<dbReference type="Gene3D" id="3.40.1010.10">
    <property type="entry name" value="Cobalt-precorrin-4 Transmethylase, Domain 1"/>
    <property type="match status" value="1"/>
</dbReference>
<organism evidence="7 8">
    <name type="scientific">Pseudoflavonifractor hominis</name>
    <dbReference type="NCBI Taxonomy" id="2763059"/>
    <lineage>
        <taxon>Bacteria</taxon>
        <taxon>Bacillati</taxon>
        <taxon>Bacillota</taxon>
        <taxon>Clostridia</taxon>
        <taxon>Eubacteriales</taxon>
        <taxon>Oscillospiraceae</taxon>
        <taxon>Pseudoflavonifractor</taxon>
    </lineage>
</organism>
<dbReference type="EMBL" id="JACOPR010000001">
    <property type="protein sequence ID" value="MBC5729350.1"/>
    <property type="molecule type" value="Genomic_DNA"/>
</dbReference>
<dbReference type="SUPFAM" id="SSF53790">
    <property type="entry name" value="Tetrapyrrole methylase"/>
    <property type="match status" value="1"/>
</dbReference>
<keyword evidence="4" id="KW-0808">Transferase</keyword>
<keyword evidence="8" id="KW-1185">Reference proteome</keyword>
<dbReference type="PANTHER" id="PTHR43182:SF1">
    <property type="entry name" value="COBALT-PRECORRIN-7 C(5)-METHYLTRANSFERASE"/>
    <property type="match status" value="1"/>
</dbReference>
<keyword evidence="5" id="KW-0949">S-adenosyl-L-methionine</keyword>
<dbReference type="CDD" id="cd11644">
    <property type="entry name" value="Precorrin-6Y-MT"/>
    <property type="match status" value="1"/>
</dbReference>
<feature type="domain" description="Tetrapyrrole methylase" evidence="6">
    <location>
        <begin position="2"/>
        <end position="186"/>
    </location>
</feature>
<dbReference type="CDD" id="cd02440">
    <property type="entry name" value="AdoMet_MTases"/>
    <property type="match status" value="1"/>
</dbReference>
<evidence type="ECO:0000259" key="6">
    <source>
        <dbReference type="Pfam" id="PF00590"/>
    </source>
</evidence>
<keyword evidence="3" id="KW-0489">Methyltransferase</keyword>
<evidence type="ECO:0000313" key="8">
    <source>
        <dbReference type="Proteomes" id="UP000660021"/>
    </source>
</evidence>
<dbReference type="RefSeq" id="WP_101693456.1">
    <property type="nucleotide sequence ID" value="NZ_JACOPR010000001.1"/>
</dbReference>
<dbReference type="SUPFAM" id="SSF53335">
    <property type="entry name" value="S-adenosyl-L-methionine-dependent methyltransferases"/>
    <property type="match status" value="1"/>
</dbReference>
<evidence type="ECO:0000256" key="5">
    <source>
        <dbReference type="ARBA" id="ARBA00022691"/>
    </source>
</evidence>
<dbReference type="InterPro" id="IPR014777">
    <property type="entry name" value="4pyrrole_Mease_sub1"/>
</dbReference>
<dbReference type="NCBIfam" id="TIGR02467">
    <property type="entry name" value="CbiE"/>
    <property type="match status" value="1"/>
</dbReference>
<dbReference type="InterPro" id="IPR050714">
    <property type="entry name" value="Cobalamin_biosynth_MTase"/>
</dbReference>
<dbReference type="PIRSF" id="PIRSF036428">
    <property type="entry name" value="CobL"/>
    <property type="match status" value="1"/>
</dbReference>
<dbReference type="Gene3D" id="3.40.50.150">
    <property type="entry name" value="Vaccinia Virus protein VP39"/>
    <property type="match status" value="1"/>
</dbReference>
<reference evidence="7 8" key="1">
    <citation type="submission" date="2020-08" db="EMBL/GenBank/DDBJ databases">
        <title>Genome public.</title>
        <authorList>
            <person name="Liu C."/>
            <person name="Sun Q."/>
        </authorList>
    </citation>
    <scope>NUCLEOTIDE SEQUENCE [LARGE SCALE GENOMIC DNA]</scope>
    <source>
        <strain evidence="7 8">New-38</strain>
    </source>
</reference>
<accession>A0ABR7HPA8</accession>
<evidence type="ECO:0000256" key="1">
    <source>
        <dbReference type="ARBA" id="ARBA00004953"/>
    </source>
</evidence>
<dbReference type="Pfam" id="PF00590">
    <property type="entry name" value="TP_methylase"/>
    <property type="match status" value="1"/>
</dbReference>
<evidence type="ECO:0000256" key="4">
    <source>
        <dbReference type="ARBA" id="ARBA00022679"/>
    </source>
</evidence>
<comment type="pathway">
    <text evidence="1">Cofactor biosynthesis; adenosylcobalamin biosynthesis.</text>
</comment>
<comment type="caution">
    <text evidence="7">The sequence shown here is derived from an EMBL/GenBank/DDBJ whole genome shotgun (WGS) entry which is preliminary data.</text>
</comment>
<dbReference type="InterPro" id="IPR029063">
    <property type="entry name" value="SAM-dependent_MTases_sf"/>
</dbReference>
<sequence length="400" mass="42472">MKVYLIGVGMGNPDTLTGEARRAIEESRVLLGAPRLLEPWSGEKPAHPLIRPREILAALEGESDGPAAVLLSGDTGFYSGAKALWPLLEGYEVHTIPGISSLSYFCARLNTTWQDVHWVSAHGRTHNAVGEIQSHRRTFVLTGGETRAQDLCAQLCSRGLGDVRIWVGERLSYPEERICAGTAQSLAGEEFADLAVLLAEHPHPVERSAAAPGLPDSAFQRGKVPMTKEEVRALVVSKLRPERESVIWDVGAGTGSVSVECALAAPAGVVYAVERRSEGLELIAQNAAALGASNVIPVPGTAPEALAELPPPDRVFVGGSGGALRAILAAALDKRPGLRAVVSAVTLETLQEAVSAFEELHFQDVDLVQVAVTRTRKAGSYHMMEAQNPVWLISGTGGAE</sequence>